<name>A0A1I3J1U0_9SPIR</name>
<evidence type="ECO:0000313" key="3">
    <source>
        <dbReference type="Proteomes" id="UP000182737"/>
    </source>
</evidence>
<gene>
    <name evidence="2" type="ORF">SAMN04487775_102284</name>
</gene>
<keyword evidence="1" id="KW-0812">Transmembrane</keyword>
<feature type="transmembrane region" description="Helical" evidence="1">
    <location>
        <begin position="71"/>
        <end position="91"/>
    </location>
</feature>
<sequence>MIYLYTFLYYSLFSSVVLIYGIGINKIAEIGIVKFKETIFYVKCSISIVSSAVISWLITYYLLVPLKITELYPLICFIVFATFSTFLGGIVRLTTGRNTAEFAVSYLVILLSIAESSTLLFTLFISLSSLLSMLIIIPFSLTFRRRVCSNGRLLDEKYYSLYFFFLSVLILLLSVWDIVWLNPEVIK</sequence>
<reference evidence="3" key="1">
    <citation type="submission" date="2016-10" db="EMBL/GenBank/DDBJ databases">
        <authorList>
            <person name="Varghese N."/>
            <person name="Submissions S."/>
        </authorList>
    </citation>
    <scope>NUCLEOTIDE SEQUENCE [LARGE SCALE GENOMIC DNA]</scope>
    <source>
        <strain evidence="3">XBD1002</strain>
    </source>
</reference>
<feature type="transmembrane region" description="Helical" evidence="1">
    <location>
        <begin position="120"/>
        <end position="141"/>
    </location>
</feature>
<evidence type="ECO:0000256" key="1">
    <source>
        <dbReference type="SAM" id="Phobius"/>
    </source>
</evidence>
<protein>
    <submittedName>
        <fullName evidence="2">Uncharacterized protein</fullName>
    </submittedName>
</protein>
<keyword evidence="1" id="KW-1133">Transmembrane helix</keyword>
<dbReference type="RefSeq" id="WP_074930667.1">
    <property type="nucleotide sequence ID" value="NZ_FORI01000002.1"/>
</dbReference>
<evidence type="ECO:0000313" key="2">
    <source>
        <dbReference type="EMBL" id="SFI54242.1"/>
    </source>
</evidence>
<proteinExistence type="predicted"/>
<dbReference type="OrthoDB" id="359990at2"/>
<dbReference type="AlphaFoldDB" id="A0A1I3J1U0"/>
<accession>A0A1I3J1U0</accession>
<feature type="transmembrane region" description="Helical" evidence="1">
    <location>
        <begin position="40"/>
        <end position="59"/>
    </location>
</feature>
<organism evidence="2 3">
    <name type="scientific">Treponema bryantii</name>
    <dbReference type="NCBI Taxonomy" id="163"/>
    <lineage>
        <taxon>Bacteria</taxon>
        <taxon>Pseudomonadati</taxon>
        <taxon>Spirochaetota</taxon>
        <taxon>Spirochaetia</taxon>
        <taxon>Spirochaetales</taxon>
        <taxon>Treponemataceae</taxon>
        <taxon>Treponema</taxon>
    </lineage>
</organism>
<keyword evidence="3" id="KW-1185">Reference proteome</keyword>
<feature type="transmembrane region" description="Helical" evidence="1">
    <location>
        <begin position="161"/>
        <end position="181"/>
    </location>
</feature>
<feature type="transmembrane region" description="Helical" evidence="1">
    <location>
        <begin position="6"/>
        <end position="28"/>
    </location>
</feature>
<keyword evidence="1" id="KW-0472">Membrane</keyword>
<dbReference type="Proteomes" id="UP000182737">
    <property type="component" value="Unassembled WGS sequence"/>
</dbReference>
<dbReference type="EMBL" id="FORI01000002">
    <property type="protein sequence ID" value="SFI54242.1"/>
    <property type="molecule type" value="Genomic_DNA"/>
</dbReference>